<dbReference type="InterPro" id="IPR036291">
    <property type="entry name" value="NAD(P)-bd_dom_sf"/>
</dbReference>
<dbReference type="Pfam" id="PF05222">
    <property type="entry name" value="AlaDh_PNT_N"/>
    <property type="match status" value="1"/>
</dbReference>
<dbReference type="InParanoid" id="A0A7L4YP60"/>
<sequence>MAVHLWVRHETRETERRTPLIPADARRLIELGFTVTIERSPQRIFAIEQYADAGAEIVDSGTWVDAPTDAYILGLKELPDEPAELAHRHIFFGHAYKGQEGAAELLERFRRGGGQLLDIEYLTDESGRRVVAFGYWAGYVGAALGVLQYADQLKAPLQPTDKNAIDTQLAEVATPPRTVVIGAYGRSGRGAVDALSVAGAEVTTWGIDDTRELDKPALLGHELLVNCVVSFAPQPPFVEAADLTADRALRVIADVTADVTSDANLLPINTAITTWDEPVRLINDTPLLEVIAIDNLPSLLPREASEDFSAALRPQLEVLETGAVTWTNTAESFARNI</sequence>
<dbReference type="SUPFAM" id="SSF51735">
    <property type="entry name" value="NAD(P)-binding Rossmann-fold domains"/>
    <property type="match status" value="1"/>
</dbReference>
<evidence type="ECO:0000256" key="4">
    <source>
        <dbReference type="PIRSR" id="PIRSR018250-1"/>
    </source>
</evidence>
<dbReference type="InterPro" id="IPR051168">
    <property type="entry name" value="AASS"/>
</dbReference>
<feature type="active site" description="Proton donor" evidence="4">
    <location>
        <position position="94"/>
    </location>
</feature>
<dbReference type="GO" id="GO:0019878">
    <property type="term" value="P:lysine biosynthetic process via aminoadipic acid"/>
    <property type="evidence" value="ECO:0007669"/>
    <property type="project" value="TreeGrafter"/>
</dbReference>
<evidence type="ECO:0000259" key="6">
    <source>
        <dbReference type="SMART" id="SM01003"/>
    </source>
</evidence>
<evidence type="ECO:0000313" key="8">
    <source>
        <dbReference type="Proteomes" id="UP000463857"/>
    </source>
</evidence>
<dbReference type="EMBL" id="CP047156">
    <property type="protein sequence ID" value="QHC00347.1"/>
    <property type="molecule type" value="Genomic_DNA"/>
</dbReference>
<dbReference type="SUPFAM" id="SSF52283">
    <property type="entry name" value="Formate/glycerate dehydrogenase catalytic domain-like"/>
    <property type="match status" value="1"/>
</dbReference>
<dbReference type="SMART" id="SM01003">
    <property type="entry name" value="AlaDh_PNT_N"/>
    <property type="match status" value="1"/>
</dbReference>
<feature type="active site" description="Proton acceptor" evidence="4">
    <location>
        <position position="76"/>
    </location>
</feature>
<name>A0A7L4YP60_9ACTN</name>
<feature type="binding site" evidence="5">
    <location>
        <begin position="185"/>
        <end position="186"/>
    </location>
    <ligand>
        <name>NAD(+)</name>
        <dbReference type="ChEBI" id="CHEBI:57540"/>
    </ligand>
</feature>
<dbReference type="PANTHER" id="PTHR11133">
    <property type="entry name" value="SACCHAROPINE DEHYDROGENASE"/>
    <property type="match status" value="1"/>
</dbReference>
<proteinExistence type="inferred from homology"/>
<protein>
    <submittedName>
        <fullName evidence="7">Saccharopine dehydrogenase</fullName>
    </submittedName>
</protein>
<feature type="binding site" evidence="5">
    <location>
        <position position="128"/>
    </location>
    <ligand>
        <name>NAD(+)</name>
        <dbReference type="ChEBI" id="CHEBI:57540"/>
    </ligand>
</feature>
<dbReference type="CDD" id="cd12188">
    <property type="entry name" value="SDH"/>
    <property type="match status" value="1"/>
</dbReference>
<dbReference type="InterPro" id="IPR007886">
    <property type="entry name" value="AlaDH/PNT_N"/>
</dbReference>
<feature type="binding site" evidence="5">
    <location>
        <begin position="293"/>
        <end position="296"/>
    </location>
    <ligand>
        <name>NAD(+)</name>
        <dbReference type="ChEBI" id="CHEBI:57540"/>
    </ligand>
</feature>
<feature type="binding site" evidence="5">
    <location>
        <position position="255"/>
    </location>
    <ligand>
        <name>NAD(+)</name>
        <dbReference type="ChEBI" id="CHEBI:57540"/>
    </ligand>
</feature>
<feature type="domain" description="Alanine dehydrogenase/pyridine nucleotide transhydrogenase N-terminal" evidence="6">
    <location>
        <begin position="6"/>
        <end position="140"/>
    </location>
</feature>
<feature type="binding site" evidence="5">
    <location>
        <position position="210"/>
    </location>
    <ligand>
        <name>NAD(+)</name>
        <dbReference type="ChEBI" id="CHEBI:57540"/>
    </ligand>
</feature>
<evidence type="ECO:0000313" key="7">
    <source>
        <dbReference type="EMBL" id="QHC00347.1"/>
    </source>
</evidence>
<gene>
    <name evidence="7" type="ORF">EK0264_08680</name>
</gene>
<reference evidence="7 8" key="1">
    <citation type="journal article" date="2018" name="Int. J. Syst. Evol. Microbiol.">
        <title>Epidermidibacterium keratini gen. nov., sp. nov., a member of the family Sporichthyaceae, isolated from keratin epidermis.</title>
        <authorList>
            <person name="Lee D.G."/>
            <person name="Trujillo M.E."/>
            <person name="Kang S."/>
            <person name="Nam J.J."/>
            <person name="Kim Y.J."/>
        </authorList>
    </citation>
    <scope>NUCLEOTIDE SEQUENCE [LARGE SCALE GENOMIC DNA]</scope>
    <source>
        <strain evidence="7 8">EPI-7</strain>
    </source>
</reference>
<comment type="similarity">
    <text evidence="1">Belongs to the AlaDH/PNT family.</text>
</comment>
<evidence type="ECO:0000256" key="3">
    <source>
        <dbReference type="ARBA" id="ARBA00023027"/>
    </source>
</evidence>
<evidence type="ECO:0000256" key="1">
    <source>
        <dbReference type="ARBA" id="ARBA00005689"/>
    </source>
</evidence>
<dbReference type="PIRSF" id="PIRSF018250">
    <property type="entry name" value="Saccharopine_DH_Lys"/>
    <property type="match status" value="1"/>
</dbReference>
<keyword evidence="2" id="KW-0560">Oxidoreductase</keyword>
<evidence type="ECO:0000256" key="2">
    <source>
        <dbReference type="ARBA" id="ARBA00023002"/>
    </source>
</evidence>
<dbReference type="AlphaFoldDB" id="A0A7L4YP60"/>
<accession>A0A7L4YP60</accession>
<evidence type="ECO:0000256" key="5">
    <source>
        <dbReference type="PIRSR" id="PIRSR018250-3"/>
    </source>
</evidence>
<dbReference type="RefSeq" id="WP_159544740.1">
    <property type="nucleotide sequence ID" value="NZ_CP047156.1"/>
</dbReference>
<dbReference type="OrthoDB" id="502334at2"/>
<organism evidence="7 8">
    <name type="scientific">Epidermidibacterium keratini</name>
    <dbReference type="NCBI Taxonomy" id="1891644"/>
    <lineage>
        <taxon>Bacteria</taxon>
        <taxon>Bacillati</taxon>
        <taxon>Actinomycetota</taxon>
        <taxon>Actinomycetes</taxon>
        <taxon>Sporichthyales</taxon>
        <taxon>Sporichthyaceae</taxon>
        <taxon>Epidermidibacterium</taxon>
    </lineage>
</organism>
<dbReference type="GO" id="GO:0005737">
    <property type="term" value="C:cytoplasm"/>
    <property type="evidence" value="ECO:0007669"/>
    <property type="project" value="TreeGrafter"/>
</dbReference>
<dbReference type="Gene3D" id="3.40.50.720">
    <property type="entry name" value="NAD(P)-binding Rossmann-like Domain"/>
    <property type="match status" value="2"/>
</dbReference>
<keyword evidence="3 5" id="KW-0520">NAD</keyword>
<dbReference type="Proteomes" id="UP000463857">
    <property type="component" value="Chromosome"/>
</dbReference>
<dbReference type="KEGG" id="eke:EK0264_08680"/>
<dbReference type="GO" id="GO:0004754">
    <property type="term" value="F:saccharopine dehydrogenase (NAD+, L-lysine-forming) activity"/>
    <property type="evidence" value="ECO:0007669"/>
    <property type="project" value="InterPro"/>
</dbReference>
<dbReference type="PANTHER" id="PTHR11133:SF23">
    <property type="entry name" value="SACCHAROPINE DEHYDROGENASE [NAD(+), L-LYSINE-FORMING]"/>
    <property type="match status" value="1"/>
</dbReference>
<dbReference type="InterPro" id="IPR027281">
    <property type="entry name" value="Lys1"/>
</dbReference>
<keyword evidence="8" id="KW-1185">Reference proteome</keyword>